<keyword evidence="2" id="KW-0472">Membrane</keyword>
<evidence type="ECO:0000256" key="1">
    <source>
        <dbReference type="SAM" id="MobiDB-lite"/>
    </source>
</evidence>
<evidence type="ECO:0000313" key="3">
    <source>
        <dbReference type="EMBL" id="KRH93741.1"/>
    </source>
</evidence>
<dbReference type="Proteomes" id="UP000051530">
    <property type="component" value="Unassembled WGS sequence"/>
</dbReference>
<name>A0A0R0LWM4_9MICR</name>
<feature type="transmembrane region" description="Helical" evidence="2">
    <location>
        <begin position="62"/>
        <end position="82"/>
    </location>
</feature>
<keyword evidence="2" id="KW-0812">Transmembrane</keyword>
<evidence type="ECO:0000313" key="4">
    <source>
        <dbReference type="Proteomes" id="UP000051530"/>
    </source>
</evidence>
<keyword evidence="4" id="KW-1185">Reference proteome</keyword>
<comment type="caution">
    <text evidence="3">The sequence shown here is derived from an EMBL/GenBank/DDBJ whole genome shotgun (WGS) entry which is preliminary data.</text>
</comment>
<evidence type="ECO:0000256" key="2">
    <source>
        <dbReference type="SAM" id="Phobius"/>
    </source>
</evidence>
<organism evidence="3 4">
    <name type="scientific">Pseudoloma neurophilia</name>
    <dbReference type="NCBI Taxonomy" id="146866"/>
    <lineage>
        <taxon>Eukaryota</taxon>
        <taxon>Fungi</taxon>
        <taxon>Fungi incertae sedis</taxon>
        <taxon>Microsporidia</taxon>
        <taxon>Pseudoloma</taxon>
    </lineage>
</organism>
<gene>
    <name evidence="3" type="ORF">M153_6010003852</name>
</gene>
<keyword evidence="2" id="KW-1133">Transmembrane helix</keyword>
<dbReference type="EMBL" id="LGUB01000231">
    <property type="protein sequence ID" value="KRH93741.1"/>
    <property type="molecule type" value="Genomic_DNA"/>
</dbReference>
<protein>
    <submittedName>
        <fullName evidence="3">Uncharacterized protein</fullName>
    </submittedName>
</protein>
<proteinExistence type="predicted"/>
<dbReference type="VEuPathDB" id="MicrosporidiaDB:M153_6010003852"/>
<sequence length="105" mass="12112">MTNQTENKFLSQNSLNNGSGMSTNELNDNITHTIHETGSTATQITTAHFLELLGAFLTSDGYRYSMLVIYLLLVFLFLFEFIRLKIIRKCRKKSYDIKQIENDLL</sequence>
<accession>A0A0R0LWM4</accession>
<feature type="region of interest" description="Disordered" evidence="1">
    <location>
        <begin position="1"/>
        <end position="22"/>
    </location>
</feature>
<dbReference type="AlphaFoldDB" id="A0A0R0LWM4"/>
<reference evidence="3 4" key="1">
    <citation type="submission" date="2015-07" db="EMBL/GenBank/DDBJ databases">
        <title>The genome of Pseudoloma neurophilia, a relevant intracellular parasite of the zebrafish.</title>
        <authorList>
            <person name="Ndikumana S."/>
            <person name="Pelin A."/>
            <person name="Sanders J."/>
            <person name="Corradi N."/>
        </authorList>
    </citation>
    <scope>NUCLEOTIDE SEQUENCE [LARGE SCALE GENOMIC DNA]</scope>
    <source>
        <strain evidence="3 4">MK1</strain>
    </source>
</reference>